<dbReference type="SUPFAM" id="SSF53448">
    <property type="entry name" value="Nucleotide-diphospho-sugar transferases"/>
    <property type="match status" value="1"/>
</dbReference>
<dbReference type="InterPro" id="IPR050793">
    <property type="entry name" value="CMP-NeuNAc_synthase"/>
</dbReference>
<comment type="caution">
    <text evidence="1">The sequence shown here is derived from an EMBL/GenBank/DDBJ whole genome shotgun (WGS) entry which is preliminary data.</text>
</comment>
<dbReference type="EMBL" id="QNRI01000002">
    <property type="protein sequence ID" value="RBP00741.1"/>
    <property type="molecule type" value="Genomic_DNA"/>
</dbReference>
<dbReference type="CDD" id="cd02513">
    <property type="entry name" value="CMP-NeuAc_Synthase"/>
    <property type="match status" value="1"/>
</dbReference>
<evidence type="ECO:0000313" key="2">
    <source>
        <dbReference type="Proteomes" id="UP000252254"/>
    </source>
</evidence>
<dbReference type="InterPro" id="IPR003329">
    <property type="entry name" value="Cytidylyl_trans"/>
</dbReference>
<dbReference type="OrthoDB" id="9805604at2"/>
<evidence type="ECO:0000313" key="1">
    <source>
        <dbReference type="EMBL" id="RBP00741.1"/>
    </source>
</evidence>
<dbReference type="PANTHER" id="PTHR21485:SF6">
    <property type="entry name" value="N-ACYLNEURAMINATE CYTIDYLYLTRANSFERASE-RELATED"/>
    <property type="match status" value="1"/>
</dbReference>
<proteinExistence type="predicted"/>
<keyword evidence="1" id="KW-0548">Nucleotidyltransferase</keyword>
<gene>
    <name evidence="1" type="ORF">DES48_102509</name>
</gene>
<dbReference type="InterPro" id="IPR029044">
    <property type="entry name" value="Nucleotide-diphossugar_trans"/>
</dbReference>
<organism evidence="1 2">
    <name type="scientific">Paraliobacillus ryukyuensis</name>
    <dbReference type="NCBI Taxonomy" id="200904"/>
    <lineage>
        <taxon>Bacteria</taxon>
        <taxon>Bacillati</taxon>
        <taxon>Bacillota</taxon>
        <taxon>Bacilli</taxon>
        <taxon>Bacillales</taxon>
        <taxon>Bacillaceae</taxon>
        <taxon>Paraliobacillus</taxon>
    </lineage>
</organism>
<dbReference type="PANTHER" id="PTHR21485">
    <property type="entry name" value="HAD SUPERFAMILY MEMBERS CMAS AND KDSC"/>
    <property type="match status" value="1"/>
</dbReference>
<keyword evidence="1" id="KW-0808">Transferase</keyword>
<dbReference type="Proteomes" id="UP000252254">
    <property type="component" value="Unassembled WGS sequence"/>
</dbReference>
<reference evidence="1 2" key="1">
    <citation type="submission" date="2018-06" db="EMBL/GenBank/DDBJ databases">
        <title>Genomic Encyclopedia of Type Strains, Phase IV (KMG-IV): sequencing the most valuable type-strain genomes for metagenomic binning, comparative biology and taxonomic classification.</title>
        <authorList>
            <person name="Goeker M."/>
        </authorList>
    </citation>
    <scope>NUCLEOTIDE SEQUENCE [LARGE SCALE GENOMIC DNA]</scope>
    <source>
        <strain evidence="1 2">DSM 15140</strain>
    </source>
</reference>
<protein>
    <submittedName>
        <fullName evidence="1">N-acylneuraminate cytidylyltransferase/CMP-N,N'-diacetyllegionaminic acid synthase</fullName>
    </submittedName>
</protein>
<dbReference type="Gene3D" id="3.90.550.10">
    <property type="entry name" value="Spore Coat Polysaccharide Biosynthesis Protein SpsA, Chain A"/>
    <property type="match status" value="1"/>
</dbReference>
<dbReference type="RefSeq" id="WP_113867625.1">
    <property type="nucleotide sequence ID" value="NZ_BAABQN010000002.1"/>
</dbReference>
<dbReference type="Pfam" id="PF02348">
    <property type="entry name" value="CTP_transf_3"/>
    <property type="match status" value="1"/>
</dbReference>
<keyword evidence="2" id="KW-1185">Reference proteome</keyword>
<name>A0A366EE94_9BACI</name>
<accession>A0A366EE94</accession>
<dbReference type="AlphaFoldDB" id="A0A366EE94"/>
<sequence>MINNKKVLALIPARGGSKSLPLKNIIDFGGKPLIQWTIDSALQTSYIDKIVVSTDNAEIGKVASQKGVFIQNRPPELSRDDSLIKDTIDYVIDTLQKNGEEFDYFVLLEPTSPLRNVDDIKNCIELIDEYKYDSVATFTEASLNPWRAWEIKQTTANSFIDKANPWLPRQKLPKAYMLNGAVYTTTIDFIRKSEMEIFGGEGGAIIMPKDRSIDVDDKYDLKLARIILEENGVEEKFQIKGE</sequence>
<dbReference type="GO" id="GO:0008781">
    <property type="term" value="F:N-acylneuraminate cytidylyltransferase activity"/>
    <property type="evidence" value="ECO:0007669"/>
    <property type="project" value="TreeGrafter"/>
</dbReference>